<dbReference type="AlphaFoldDB" id="A0A5Q5BN78"/>
<dbReference type="InterPro" id="IPR000305">
    <property type="entry name" value="GIY-YIG_endonuc"/>
</dbReference>
<protein>
    <submittedName>
        <fullName evidence="2">Excinuclease ABC, C subunit-like protein</fullName>
    </submittedName>
</protein>
<dbReference type="InterPro" id="IPR035901">
    <property type="entry name" value="GIY-YIG_endonuc_sf"/>
</dbReference>
<accession>A0A5Q5BN78</accession>
<reference evidence="2" key="1">
    <citation type="submission" date="2006-06" db="EMBL/GenBank/DDBJ databases">
        <title>Complete sequence of chromosome of Mycobacterium sp. MCS.</title>
        <authorList>
            <consortium name="US DOE Joint Genome Institute"/>
            <person name="Copeland A."/>
            <person name="Lucas S."/>
            <person name="Lapidus A."/>
            <person name="Barry K."/>
            <person name="Detter J.C."/>
            <person name="Glavina del Rio T."/>
            <person name="Hammon N."/>
            <person name="Israni S."/>
            <person name="Dalin E."/>
            <person name="Tice H."/>
            <person name="Pitluck S."/>
            <person name="Martinez M."/>
            <person name="Schmutz J."/>
            <person name="Larimer F."/>
            <person name="Land M."/>
            <person name="Hauser L."/>
            <person name="Kyrpides N."/>
            <person name="Kim E."/>
            <person name="Miller C.D."/>
            <person name="Hughes J.E."/>
            <person name="Anderson A.J."/>
            <person name="Sims R.C."/>
            <person name="Richardson P."/>
        </authorList>
    </citation>
    <scope>NUCLEOTIDE SEQUENCE [LARGE SCALE GENOMIC DNA]</scope>
    <source>
        <strain evidence="2">MCS</strain>
    </source>
</reference>
<dbReference type="Gene3D" id="3.40.1440.10">
    <property type="entry name" value="GIY-YIG endonuclease"/>
    <property type="match status" value="1"/>
</dbReference>
<dbReference type="EMBL" id="CP000384">
    <property type="protein sequence ID" value="ABG09918.1"/>
    <property type="molecule type" value="Genomic_DNA"/>
</dbReference>
<name>A0A5Q5BN78_MYCSS</name>
<gene>
    <name evidence="2" type="ordered locus">Mmcs_3812</name>
</gene>
<feature type="domain" description="GIY-YIG" evidence="1">
    <location>
        <begin position="92"/>
        <end position="163"/>
    </location>
</feature>
<organism evidence="2">
    <name type="scientific">Mycobacterium sp. (strain MCS)</name>
    <dbReference type="NCBI Taxonomy" id="164756"/>
    <lineage>
        <taxon>Bacteria</taxon>
        <taxon>Bacillati</taxon>
        <taxon>Actinomycetota</taxon>
        <taxon>Actinomycetes</taxon>
        <taxon>Mycobacteriales</taxon>
        <taxon>Mycobacteriaceae</taxon>
        <taxon>Mycobacterium</taxon>
    </lineage>
</organism>
<sequence>MLVGRIKDAAQMASIIAHTAAAGLDFEQDLADLKSHLDRAAWSTDQHLRGCLERLEAKEAAAQAHSERVEQIKRSMTINVVAEHLDEFFNPHGGFVYLLWGEDPNTPLYVGQSTNILSRLGAHMGDKTKRALVKRVQLIRCSTEKLADTEWRLIQHYQPPLNVVGCSRTGRLGESGIGHD</sequence>
<evidence type="ECO:0000259" key="1">
    <source>
        <dbReference type="PROSITE" id="PS50164"/>
    </source>
</evidence>
<dbReference type="KEGG" id="mmc:Mmcs_3812"/>
<proteinExistence type="predicted"/>
<dbReference type="PROSITE" id="PS50164">
    <property type="entry name" value="GIY_YIG"/>
    <property type="match status" value="1"/>
</dbReference>
<evidence type="ECO:0000313" key="2">
    <source>
        <dbReference type="EMBL" id="ABG09918.1"/>
    </source>
</evidence>
<dbReference type="SUPFAM" id="SSF82771">
    <property type="entry name" value="GIY-YIG endonuclease"/>
    <property type="match status" value="1"/>
</dbReference>